<dbReference type="EMBL" id="CM008050">
    <property type="protein sequence ID" value="PVH39498.1"/>
    <property type="molecule type" value="Genomic_DNA"/>
</dbReference>
<feature type="compositionally biased region" description="Basic and acidic residues" evidence="1">
    <location>
        <begin position="8"/>
        <end position="21"/>
    </location>
</feature>
<gene>
    <name evidence="2" type="ORF">PAHAL_5G519200</name>
</gene>
<organism evidence="2">
    <name type="scientific">Panicum hallii</name>
    <dbReference type="NCBI Taxonomy" id="206008"/>
    <lineage>
        <taxon>Eukaryota</taxon>
        <taxon>Viridiplantae</taxon>
        <taxon>Streptophyta</taxon>
        <taxon>Embryophyta</taxon>
        <taxon>Tracheophyta</taxon>
        <taxon>Spermatophyta</taxon>
        <taxon>Magnoliopsida</taxon>
        <taxon>Liliopsida</taxon>
        <taxon>Poales</taxon>
        <taxon>Poaceae</taxon>
        <taxon>PACMAD clade</taxon>
        <taxon>Panicoideae</taxon>
        <taxon>Panicodae</taxon>
        <taxon>Paniceae</taxon>
        <taxon>Panicinae</taxon>
        <taxon>Panicum</taxon>
        <taxon>Panicum sect. Panicum</taxon>
    </lineage>
</organism>
<evidence type="ECO:0000313" key="2">
    <source>
        <dbReference type="EMBL" id="PVH39498.1"/>
    </source>
</evidence>
<dbReference type="Proteomes" id="UP000243499">
    <property type="component" value="Chromosome 5"/>
</dbReference>
<evidence type="ECO:0000256" key="1">
    <source>
        <dbReference type="SAM" id="MobiDB-lite"/>
    </source>
</evidence>
<feature type="region of interest" description="Disordered" evidence="1">
    <location>
        <begin position="1"/>
        <end position="49"/>
    </location>
</feature>
<dbReference type="Gramene" id="PVH39498">
    <property type="protein sequence ID" value="PVH39498"/>
    <property type="gene ID" value="PAHAL_5G519200"/>
</dbReference>
<sequence length="68" mass="7378">MQATTDRNPQRRERIGGRHVESPAAASDAKGATRSLGAPPLREQRLNPRRISRPGRFLLLCGAVSTAT</sequence>
<name>A0A2T8IPA6_9POAL</name>
<accession>A0A2T8IPA6</accession>
<protein>
    <submittedName>
        <fullName evidence="2">Uncharacterized protein</fullName>
    </submittedName>
</protein>
<proteinExistence type="predicted"/>
<dbReference type="AlphaFoldDB" id="A0A2T8IPA6"/>
<reference evidence="2" key="1">
    <citation type="submission" date="2018-04" db="EMBL/GenBank/DDBJ databases">
        <title>WGS assembly of Panicum hallii.</title>
        <authorList>
            <person name="Lovell J."/>
            <person name="Jenkins J."/>
            <person name="Lowry D."/>
            <person name="Mamidi S."/>
            <person name="Sreedasyam A."/>
            <person name="Weng X."/>
            <person name="Barry K."/>
            <person name="Bonette J."/>
            <person name="Campitelli B."/>
            <person name="Daum C."/>
            <person name="Gordon S."/>
            <person name="Gould B."/>
            <person name="Lipzen A."/>
            <person name="Macqueen A."/>
            <person name="Palacio-Mejia J."/>
            <person name="Plott C."/>
            <person name="Shakirov E."/>
            <person name="Shu S."/>
            <person name="Yoshinaga Y."/>
            <person name="Zane M."/>
            <person name="Rokhsar D."/>
            <person name="Grimwood J."/>
            <person name="Schmutz J."/>
            <person name="Juenger T."/>
        </authorList>
    </citation>
    <scope>NUCLEOTIDE SEQUENCE [LARGE SCALE GENOMIC DNA]</scope>
    <source>
        <strain evidence="2">FIL2</strain>
    </source>
</reference>